<dbReference type="Gene3D" id="1.20.120.160">
    <property type="entry name" value="HPT domain"/>
    <property type="match status" value="1"/>
</dbReference>
<accession>A0ABQ6HJT8</accession>
<dbReference type="RefSeq" id="WP_284300854.1">
    <property type="nucleotide sequence ID" value="NZ_BSSV01000009.1"/>
</dbReference>
<dbReference type="SUPFAM" id="SSF47226">
    <property type="entry name" value="Histidine-containing phosphotransfer domain, HPT domain"/>
    <property type="match status" value="1"/>
</dbReference>
<proteinExistence type="predicted"/>
<evidence type="ECO:0000313" key="1">
    <source>
        <dbReference type="EMBL" id="GLX87111.1"/>
    </source>
</evidence>
<sequence>MSDKPFIDEALLGGYVESLGKNIVQQMFDLYKEQSVIYINDISATLPDGSQQDWHERCHKFKGAASSVGLLRMHAYMVDTEHSKASTDEKLGFVKEMIALNEQSVAEFKSWLNKQ</sequence>
<evidence type="ECO:0000313" key="2">
    <source>
        <dbReference type="Proteomes" id="UP001157134"/>
    </source>
</evidence>
<gene>
    <name evidence="1" type="ORF">tloyanaT_33640</name>
</gene>
<keyword evidence="2" id="KW-1185">Reference proteome</keyword>
<dbReference type="InterPro" id="IPR036641">
    <property type="entry name" value="HPT_dom_sf"/>
</dbReference>
<dbReference type="Proteomes" id="UP001157134">
    <property type="component" value="Unassembled WGS sequence"/>
</dbReference>
<evidence type="ECO:0008006" key="3">
    <source>
        <dbReference type="Google" id="ProtNLM"/>
    </source>
</evidence>
<name>A0ABQ6HJT8_9GAMM</name>
<reference evidence="1 2" key="1">
    <citation type="submission" date="2023-03" db="EMBL/GenBank/DDBJ databases">
        <title>Thalassotalea loyana LMG 22536T draft genome sequence.</title>
        <authorList>
            <person name="Sawabe T."/>
        </authorList>
    </citation>
    <scope>NUCLEOTIDE SEQUENCE [LARGE SCALE GENOMIC DNA]</scope>
    <source>
        <strain evidence="1 2">LMG 22536</strain>
    </source>
</reference>
<protein>
    <recommendedName>
        <fullName evidence="3">HPt domain-containing protein</fullName>
    </recommendedName>
</protein>
<organism evidence="1 2">
    <name type="scientific">Thalassotalea loyana</name>
    <dbReference type="NCBI Taxonomy" id="280483"/>
    <lineage>
        <taxon>Bacteria</taxon>
        <taxon>Pseudomonadati</taxon>
        <taxon>Pseudomonadota</taxon>
        <taxon>Gammaproteobacteria</taxon>
        <taxon>Alteromonadales</taxon>
        <taxon>Colwelliaceae</taxon>
        <taxon>Thalassotalea</taxon>
    </lineage>
</organism>
<comment type="caution">
    <text evidence="1">The sequence shown here is derived from an EMBL/GenBank/DDBJ whole genome shotgun (WGS) entry which is preliminary data.</text>
</comment>
<dbReference type="EMBL" id="BSSV01000009">
    <property type="protein sequence ID" value="GLX87111.1"/>
    <property type="molecule type" value="Genomic_DNA"/>
</dbReference>